<evidence type="ECO:0000256" key="1">
    <source>
        <dbReference type="ARBA" id="ARBA00001946"/>
    </source>
</evidence>
<keyword evidence="5" id="KW-0547">Nucleotide-binding</keyword>
<dbReference type="InterPro" id="IPR042111">
    <property type="entry name" value="Adenylosuccinate_synth_dom3"/>
</dbReference>
<dbReference type="FunFam" id="3.90.170.10:FF:000001">
    <property type="entry name" value="Adenylosuccinate synthetase"/>
    <property type="match status" value="1"/>
</dbReference>
<keyword evidence="4" id="KW-0479">Metal-binding</keyword>
<dbReference type="NCBIfam" id="TIGR00184">
    <property type="entry name" value="purA"/>
    <property type="match status" value="1"/>
</dbReference>
<dbReference type="InterPro" id="IPR042110">
    <property type="entry name" value="Adenylosuccinate_synth_dom2"/>
</dbReference>
<comment type="subunit">
    <text evidence="2">Homodimer.</text>
</comment>
<dbReference type="GO" id="GO:0005737">
    <property type="term" value="C:cytoplasm"/>
    <property type="evidence" value="ECO:0007669"/>
    <property type="project" value="TreeGrafter"/>
</dbReference>
<sequence>MSVSVVLGAQWGDEGKGKIIDLIARDYDVIARFSGGNNAGHTVINEFGTFFFHLMPSGMFNPNTKNIIGNGVVIDPKILTEEINSLVKSGIDIKGRFLISDKSHLILPYHIDIDHLVEKSRGKDSIGTTGRGVGPAYADKAARIGIRAGDFLNYKIDDSYIIDRIKQAVKHANFIIEAYGGKSHKVSDILEYCYKYFEFLNEYVGSVELQTQSALENGKKILAEGAQGSLLDLDHGTYPFVTSSNSSIGGVQTGLGVNPFQIESVIGIYKAYTSRVGSGPFPSEIEGVVANNLREIAHEYGTTTGRPRRLGWFDAVAAKYSAKINGFNSWILTRLDCLDNINELNIVDYYEYMGQKIDYIPSDISSLEKCKPVLKSFQPWNKSTYGCTKLKDLPYEARKYIEFIENYINVPLKIISTGPKRDEAIFID</sequence>
<keyword evidence="7" id="KW-0460">Magnesium</keyword>
<organism evidence="9">
    <name type="scientific">marine metagenome</name>
    <dbReference type="NCBI Taxonomy" id="408172"/>
    <lineage>
        <taxon>unclassified sequences</taxon>
        <taxon>metagenomes</taxon>
        <taxon>ecological metagenomes</taxon>
    </lineage>
</organism>
<dbReference type="GO" id="GO:0005525">
    <property type="term" value="F:GTP binding"/>
    <property type="evidence" value="ECO:0007669"/>
    <property type="project" value="UniProtKB-KW"/>
</dbReference>
<dbReference type="GO" id="GO:0044208">
    <property type="term" value="P:'de novo' AMP biosynthetic process"/>
    <property type="evidence" value="ECO:0007669"/>
    <property type="project" value="TreeGrafter"/>
</dbReference>
<keyword evidence="6" id="KW-0658">Purine biosynthesis</keyword>
<dbReference type="InterPro" id="IPR042109">
    <property type="entry name" value="Adenylosuccinate_synth_dom1"/>
</dbReference>
<dbReference type="InterPro" id="IPR001114">
    <property type="entry name" value="Adenylosuccinate_synthetase"/>
</dbReference>
<keyword evidence="3" id="KW-0436">Ligase</keyword>
<evidence type="ECO:0000256" key="7">
    <source>
        <dbReference type="ARBA" id="ARBA00022842"/>
    </source>
</evidence>
<dbReference type="InterPro" id="IPR027417">
    <property type="entry name" value="P-loop_NTPase"/>
</dbReference>
<dbReference type="Gene3D" id="3.40.440.10">
    <property type="entry name" value="Adenylosuccinate Synthetase, subunit A, domain 1"/>
    <property type="match status" value="1"/>
</dbReference>
<dbReference type="PANTHER" id="PTHR11846:SF0">
    <property type="entry name" value="ADENYLOSUCCINATE SYNTHETASE"/>
    <property type="match status" value="1"/>
</dbReference>
<dbReference type="GO" id="GO:0004019">
    <property type="term" value="F:adenylosuccinate synthase activity"/>
    <property type="evidence" value="ECO:0007669"/>
    <property type="project" value="InterPro"/>
</dbReference>
<reference evidence="9" key="1">
    <citation type="submission" date="2018-05" db="EMBL/GenBank/DDBJ databases">
        <authorList>
            <person name="Lanie J.A."/>
            <person name="Ng W.-L."/>
            <person name="Kazmierczak K.M."/>
            <person name="Andrzejewski T.M."/>
            <person name="Davidsen T.M."/>
            <person name="Wayne K.J."/>
            <person name="Tettelin H."/>
            <person name="Glass J.I."/>
            <person name="Rusch D."/>
            <person name="Podicherti R."/>
            <person name="Tsui H.-C.T."/>
            <person name="Winkler M.E."/>
        </authorList>
    </citation>
    <scope>NUCLEOTIDE SEQUENCE</scope>
</reference>
<evidence type="ECO:0000256" key="5">
    <source>
        <dbReference type="ARBA" id="ARBA00022741"/>
    </source>
</evidence>
<dbReference type="PANTHER" id="PTHR11846">
    <property type="entry name" value="ADENYLOSUCCINATE SYNTHETASE"/>
    <property type="match status" value="1"/>
</dbReference>
<evidence type="ECO:0000256" key="3">
    <source>
        <dbReference type="ARBA" id="ARBA00022598"/>
    </source>
</evidence>
<dbReference type="GO" id="GO:0046040">
    <property type="term" value="P:IMP metabolic process"/>
    <property type="evidence" value="ECO:0007669"/>
    <property type="project" value="TreeGrafter"/>
</dbReference>
<evidence type="ECO:0000256" key="2">
    <source>
        <dbReference type="ARBA" id="ARBA00011738"/>
    </source>
</evidence>
<proteinExistence type="inferred from homology"/>
<dbReference type="SMART" id="SM00788">
    <property type="entry name" value="Adenylsucc_synt"/>
    <property type="match status" value="1"/>
</dbReference>
<accession>A0A382EML8</accession>
<dbReference type="NCBIfam" id="NF002223">
    <property type="entry name" value="PRK01117.1"/>
    <property type="match status" value="1"/>
</dbReference>
<dbReference type="FunFam" id="1.10.300.10:FF:000001">
    <property type="entry name" value="Adenylosuccinate synthetase"/>
    <property type="match status" value="1"/>
</dbReference>
<dbReference type="Gene3D" id="3.90.170.10">
    <property type="entry name" value="Adenylosuccinate Synthetase, subunit A, domain 3"/>
    <property type="match status" value="1"/>
</dbReference>
<evidence type="ECO:0000256" key="6">
    <source>
        <dbReference type="ARBA" id="ARBA00022755"/>
    </source>
</evidence>
<evidence type="ECO:0000256" key="4">
    <source>
        <dbReference type="ARBA" id="ARBA00022723"/>
    </source>
</evidence>
<dbReference type="Gene3D" id="1.10.300.10">
    <property type="entry name" value="Adenylosuccinate Synthetase, subunit A, domain 2"/>
    <property type="match status" value="1"/>
</dbReference>
<keyword evidence="8" id="KW-0342">GTP-binding</keyword>
<dbReference type="PROSITE" id="PS01266">
    <property type="entry name" value="ADENYLOSUCCIN_SYN_1"/>
    <property type="match status" value="1"/>
</dbReference>
<dbReference type="Pfam" id="PF00709">
    <property type="entry name" value="Adenylsucc_synt"/>
    <property type="match status" value="1"/>
</dbReference>
<dbReference type="EMBL" id="UINC01044994">
    <property type="protein sequence ID" value="SVB51191.1"/>
    <property type="molecule type" value="Genomic_DNA"/>
</dbReference>
<name>A0A382EML8_9ZZZZ</name>
<evidence type="ECO:0008006" key="10">
    <source>
        <dbReference type="Google" id="ProtNLM"/>
    </source>
</evidence>
<dbReference type="SUPFAM" id="SSF52540">
    <property type="entry name" value="P-loop containing nucleoside triphosphate hydrolases"/>
    <property type="match status" value="1"/>
</dbReference>
<gene>
    <name evidence="9" type="ORF">METZ01_LOCUS204045</name>
</gene>
<dbReference type="AlphaFoldDB" id="A0A382EML8"/>
<evidence type="ECO:0000313" key="9">
    <source>
        <dbReference type="EMBL" id="SVB51191.1"/>
    </source>
</evidence>
<protein>
    <recommendedName>
        <fullName evidence="10">Adenylosuccinate synthetase</fullName>
    </recommendedName>
</protein>
<dbReference type="InterPro" id="IPR018220">
    <property type="entry name" value="Adenylosuccin_syn_GTP-bd"/>
</dbReference>
<evidence type="ECO:0000256" key="8">
    <source>
        <dbReference type="ARBA" id="ARBA00023134"/>
    </source>
</evidence>
<dbReference type="CDD" id="cd03108">
    <property type="entry name" value="AdSS"/>
    <property type="match status" value="1"/>
</dbReference>
<dbReference type="GO" id="GO:0046872">
    <property type="term" value="F:metal ion binding"/>
    <property type="evidence" value="ECO:0007669"/>
    <property type="project" value="UniProtKB-KW"/>
</dbReference>
<comment type="cofactor">
    <cofactor evidence="1">
        <name>Mg(2+)</name>
        <dbReference type="ChEBI" id="CHEBI:18420"/>
    </cofactor>
</comment>
<dbReference type="HAMAP" id="MF_00011">
    <property type="entry name" value="Adenylosucc_synth"/>
    <property type="match status" value="1"/>
</dbReference>